<proteinExistence type="predicted"/>
<dbReference type="PANTHER" id="PTHR42085:SF1">
    <property type="entry name" value="F-BOX DOMAIN-CONTAINING PROTEIN"/>
    <property type="match status" value="1"/>
</dbReference>
<dbReference type="PANTHER" id="PTHR42085">
    <property type="entry name" value="F-BOX DOMAIN-CONTAINING PROTEIN"/>
    <property type="match status" value="1"/>
</dbReference>
<comment type="caution">
    <text evidence="3">The sequence shown here is derived from an EMBL/GenBank/DDBJ whole genome shotgun (WGS) entry which is preliminary data.</text>
</comment>
<feature type="region of interest" description="Disordered" evidence="1">
    <location>
        <begin position="1"/>
        <end position="24"/>
    </location>
</feature>
<evidence type="ECO:0000256" key="1">
    <source>
        <dbReference type="SAM" id="MobiDB-lite"/>
    </source>
</evidence>
<dbReference type="Proteomes" id="UP001310594">
    <property type="component" value="Unassembled WGS sequence"/>
</dbReference>
<feature type="domain" description="DUF7730" evidence="2">
    <location>
        <begin position="21"/>
        <end position="124"/>
    </location>
</feature>
<dbReference type="Pfam" id="PF24864">
    <property type="entry name" value="DUF7730"/>
    <property type="match status" value="1"/>
</dbReference>
<organism evidence="3 4">
    <name type="scientific">Elasticomyces elasticus</name>
    <dbReference type="NCBI Taxonomy" id="574655"/>
    <lineage>
        <taxon>Eukaryota</taxon>
        <taxon>Fungi</taxon>
        <taxon>Dikarya</taxon>
        <taxon>Ascomycota</taxon>
        <taxon>Pezizomycotina</taxon>
        <taxon>Dothideomycetes</taxon>
        <taxon>Dothideomycetidae</taxon>
        <taxon>Mycosphaerellales</taxon>
        <taxon>Teratosphaeriaceae</taxon>
        <taxon>Elasticomyces</taxon>
    </lineage>
</organism>
<sequence length="287" mass="31552">MTTTERASIGGGDISTPEDTPTSHFLSLPPELRNRIYEYALTAGTVYVQLRPDTGKLRGFVINERDGYISPVKQRSKVIQSAYDLNDDGDEQPAGQSLALLRTCKQANKEAAQLFYVCNTFEVQGHLPESRMEDGLVHRGLFEYRVEADLQLFVSALWEFVETIGTANAKVLSDVVFSVGQIDEYDLDDDQVDTAAILDGARGVLRPFHAAWPLWRLRLGMTLLLMSGGEGASNAVRMQEVCLDMNDFSRGAALGIAALTEKATLLAHLQPGIEVLSTFLGKVQKLV</sequence>
<dbReference type="EMBL" id="JAVRQU010000012">
    <property type="protein sequence ID" value="KAK5696530.1"/>
    <property type="molecule type" value="Genomic_DNA"/>
</dbReference>
<name>A0AAN7ZT41_9PEZI</name>
<evidence type="ECO:0000313" key="4">
    <source>
        <dbReference type="Proteomes" id="UP001310594"/>
    </source>
</evidence>
<reference evidence="3" key="1">
    <citation type="submission" date="2023-08" db="EMBL/GenBank/DDBJ databases">
        <title>Black Yeasts Isolated from many extreme environments.</title>
        <authorList>
            <person name="Coleine C."/>
            <person name="Stajich J.E."/>
            <person name="Selbmann L."/>
        </authorList>
    </citation>
    <scope>NUCLEOTIDE SEQUENCE</scope>
    <source>
        <strain evidence="3">CCFEE 5810</strain>
    </source>
</reference>
<evidence type="ECO:0000259" key="2">
    <source>
        <dbReference type="Pfam" id="PF24864"/>
    </source>
</evidence>
<dbReference type="AlphaFoldDB" id="A0AAN7ZT41"/>
<protein>
    <recommendedName>
        <fullName evidence="2">DUF7730 domain-containing protein</fullName>
    </recommendedName>
</protein>
<gene>
    <name evidence="3" type="ORF">LTR97_007833</name>
</gene>
<evidence type="ECO:0000313" key="3">
    <source>
        <dbReference type="EMBL" id="KAK5696530.1"/>
    </source>
</evidence>
<accession>A0AAN7ZT41</accession>
<dbReference type="InterPro" id="IPR038883">
    <property type="entry name" value="AN11006-like"/>
</dbReference>
<dbReference type="InterPro" id="IPR056632">
    <property type="entry name" value="DUF7730"/>
</dbReference>